<evidence type="ECO:0000313" key="2">
    <source>
        <dbReference type="Proteomes" id="UP001432059"/>
    </source>
</evidence>
<name>A0AAU0F1V8_9FLAO</name>
<dbReference type="Gene3D" id="3.40.50.1820">
    <property type="entry name" value="alpha/beta hydrolase"/>
    <property type="match status" value="1"/>
</dbReference>
<dbReference type="EMBL" id="CP136426">
    <property type="protein sequence ID" value="WOC52051.1"/>
    <property type="molecule type" value="Genomic_DNA"/>
</dbReference>
<dbReference type="Proteomes" id="UP001432059">
    <property type="component" value="Chromosome"/>
</dbReference>
<reference evidence="1" key="1">
    <citation type="submission" date="2023-10" db="EMBL/GenBank/DDBJ databases">
        <title>Characterization and whole genome sequencing of a novel strain of Bergeyella porcorum QD2021 isolated from pig.</title>
        <authorList>
            <person name="Liu G."/>
            <person name="Chen C."/>
            <person name="Han X."/>
        </authorList>
    </citation>
    <scope>NUCLEOTIDE SEQUENCE</scope>
    <source>
        <strain evidence="1">QD2021</strain>
    </source>
</reference>
<dbReference type="InterPro" id="IPR029058">
    <property type="entry name" value="AB_hydrolase_fold"/>
</dbReference>
<keyword evidence="2" id="KW-1185">Reference proteome</keyword>
<proteinExistence type="predicted"/>
<accession>A0AAU0F1V8</accession>
<dbReference type="KEGG" id="bpor:BPO_1404"/>
<gene>
    <name evidence="1" type="ORF">BPO_1404</name>
</gene>
<protein>
    <recommendedName>
        <fullName evidence="3">Alpha/beta hydrolase</fullName>
    </recommendedName>
</protein>
<evidence type="ECO:0008006" key="3">
    <source>
        <dbReference type="Google" id="ProtNLM"/>
    </source>
</evidence>
<sequence>MDRLIPDSELFWIDECGHAAMMEKPDEFNSILFNWLENQK</sequence>
<dbReference type="AlphaFoldDB" id="A0AAU0F1V8"/>
<organism evidence="1 2">
    <name type="scientific">Bergeyella porcorum</name>
    <dbReference type="NCBI Taxonomy" id="1735111"/>
    <lineage>
        <taxon>Bacteria</taxon>
        <taxon>Pseudomonadati</taxon>
        <taxon>Bacteroidota</taxon>
        <taxon>Flavobacteriia</taxon>
        <taxon>Flavobacteriales</taxon>
        <taxon>Weeksellaceae</taxon>
        <taxon>Bergeyella</taxon>
    </lineage>
</organism>
<evidence type="ECO:0000313" key="1">
    <source>
        <dbReference type="EMBL" id="WOC52051.1"/>
    </source>
</evidence>
<dbReference type="SUPFAM" id="SSF53474">
    <property type="entry name" value="alpha/beta-Hydrolases"/>
    <property type="match status" value="1"/>
</dbReference>